<evidence type="ECO:0000313" key="1">
    <source>
        <dbReference type="EMBL" id="KAG2598929.1"/>
    </source>
</evidence>
<reference evidence="1" key="1">
    <citation type="submission" date="2020-05" db="EMBL/GenBank/DDBJ databases">
        <title>WGS assembly of Panicum virgatum.</title>
        <authorList>
            <person name="Lovell J.T."/>
            <person name="Jenkins J."/>
            <person name="Shu S."/>
            <person name="Juenger T.E."/>
            <person name="Schmutz J."/>
        </authorList>
    </citation>
    <scope>NUCLEOTIDE SEQUENCE</scope>
    <source>
        <strain evidence="1">AP13</strain>
    </source>
</reference>
<keyword evidence="2" id="KW-1185">Reference proteome</keyword>
<protein>
    <submittedName>
        <fullName evidence="1">Uncharacterized protein</fullName>
    </submittedName>
</protein>
<comment type="caution">
    <text evidence="1">The sequence shown here is derived from an EMBL/GenBank/DDBJ whole genome shotgun (WGS) entry which is preliminary data.</text>
</comment>
<dbReference type="Proteomes" id="UP000823388">
    <property type="component" value="Chromosome 5K"/>
</dbReference>
<dbReference type="AlphaFoldDB" id="A0A8T0SS11"/>
<gene>
    <name evidence="1" type="ORF">PVAP13_5KG387400</name>
</gene>
<dbReference type="EMBL" id="CM029045">
    <property type="protein sequence ID" value="KAG2598929.1"/>
    <property type="molecule type" value="Genomic_DNA"/>
</dbReference>
<name>A0A8T0SS11_PANVG</name>
<organism evidence="1 2">
    <name type="scientific">Panicum virgatum</name>
    <name type="common">Blackwell switchgrass</name>
    <dbReference type="NCBI Taxonomy" id="38727"/>
    <lineage>
        <taxon>Eukaryota</taxon>
        <taxon>Viridiplantae</taxon>
        <taxon>Streptophyta</taxon>
        <taxon>Embryophyta</taxon>
        <taxon>Tracheophyta</taxon>
        <taxon>Spermatophyta</taxon>
        <taxon>Magnoliopsida</taxon>
        <taxon>Liliopsida</taxon>
        <taxon>Poales</taxon>
        <taxon>Poaceae</taxon>
        <taxon>PACMAD clade</taxon>
        <taxon>Panicoideae</taxon>
        <taxon>Panicodae</taxon>
        <taxon>Paniceae</taxon>
        <taxon>Panicinae</taxon>
        <taxon>Panicum</taxon>
        <taxon>Panicum sect. Hiantes</taxon>
    </lineage>
</organism>
<proteinExistence type="predicted"/>
<accession>A0A8T0SS11</accession>
<sequence length="82" mass="9530">MRPIKMNLLDCAIVVEGARVEQLCWPHHLQEDVTANKGLSVLQPLLRGVRRHHLKTSSARSLRTHQAQRMQILTIWLLLCHY</sequence>
<evidence type="ECO:0000313" key="2">
    <source>
        <dbReference type="Proteomes" id="UP000823388"/>
    </source>
</evidence>